<name>A0A452YYK9_AEGTS</name>
<accession>A0A452YYK9</accession>
<feature type="domain" description="HMA" evidence="5">
    <location>
        <begin position="70"/>
        <end position="96"/>
    </location>
</feature>
<sequence>MHFTPSASDQTRPIYLPNPTAEAASIKPSLPTIRRYFPFLPLPLHLPSLLTEQTVLLMATEPLQCKTLVLRVSIHCEGCKKKVKKVLQGVDGVSSVLQHFHSAVFTCPSILLAPVKGIFLSFHRFAFF</sequence>
<evidence type="ECO:0000256" key="2">
    <source>
        <dbReference type="ARBA" id="ARBA00022723"/>
    </source>
</evidence>
<evidence type="ECO:0000256" key="4">
    <source>
        <dbReference type="ARBA" id="ARBA00024045"/>
    </source>
</evidence>
<evidence type="ECO:0000256" key="1">
    <source>
        <dbReference type="ARBA" id="ARBA00022481"/>
    </source>
</evidence>
<reference evidence="6" key="4">
    <citation type="submission" date="2019-03" db="UniProtKB">
        <authorList>
            <consortium name="EnsemblPlants"/>
        </authorList>
    </citation>
    <scope>IDENTIFICATION</scope>
</reference>
<dbReference type="CDD" id="cd00371">
    <property type="entry name" value="HMA"/>
    <property type="match status" value="1"/>
</dbReference>
<evidence type="ECO:0000259" key="5">
    <source>
        <dbReference type="Pfam" id="PF00403"/>
    </source>
</evidence>
<dbReference type="Gramene" id="AET1Gv20573100.2">
    <property type="protein sequence ID" value="AET1Gv20573100.2"/>
    <property type="gene ID" value="AET1Gv20573100"/>
</dbReference>
<reference evidence="7" key="2">
    <citation type="journal article" date="2017" name="Nat. Plants">
        <title>The Aegilops tauschii genome reveals multiple impacts of transposons.</title>
        <authorList>
            <person name="Zhao G."/>
            <person name="Zou C."/>
            <person name="Li K."/>
            <person name="Wang K."/>
            <person name="Li T."/>
            <person name="Gao L."/>
            <person name="Zhang X."/>
            <person name="Wang H."/>
            <person name="Yang Z."/>
            <person name="Liu X."/>
            <person name="Jiang W."/>
            <person name="Mao L."/>
            <person name="Kong X."/>
            <person name="Jiao Y."/>
            <person name="Jia J."/>
        </authorList>
    </citation>
    <scope>NUCLEOTIDE SEQUENCE [LARGE SCALE GENOMIC DNA]</scope>
    <source>
        <strain evidence="7">cv. AL8/78</strain>
    </source>
</reference>
<keyword evidence="3" id="KW-0449">Lipoprotein</keyword>
<evidence type="ECO:0000313" key="7">
    <source>
        <dbReference type="Proteomes" id="UP000015105"/>
    </source>
</evidence>
<comment type="similarity">
    <text evidence="4">Belongs to the HIPP family.</text>
</comment>
<dbReference type="AlphaFoldDB" id="A0A452YYK9"/>
<reference evidence="7" key="1">
    <citation type="journal article" date="2014" name="Science">
        <title>Ancient hybridizations among the ancestral genomes of bread wheat.</title>
        <authorList>
            <consortium name="International Wheat Genome Sequencing Consortium,"/>
            <person name="Marcussen T."/>
            <person name="Sandve S.R."/>
            <person name="Heier L."/>
            <person name="Spannagl M."/>
            <person name="Pfeifer M."/>
            <person name="Jakobsen K.S."/>
            <person name="Wulff B.B."/>
            <person name="Steuernagel B."/>
            <person name="Mayer K.F."/>
            <person name="Olsen O.A."/>
        </authorList>
    </citation>
    <scope>NUCLEOTIDE SEQUENCE [LARGE SCALE GENOMIC DNA]</scope>
    <source>
        <strain evidence="7">cv. AL8/78</strain>
    </source>
</reference>
<dbReference type="PANTHER" id="PTHR45868">
    <property type="entry name" value="HEAVY METAL-ASSOCIATED ISOPRENYLATED PLANT PROTEIN 33-RELATED"/>
    <property type="match status" value="1"/>
</dbReference>
<evidence type="ECO:0000313" key="6">
    <source>
        <dbReference type="EnsemblPlants" id="AET1Gv20573100.2"/>
    </source>
</evidence>
<dbReference type="InterPro" id="IPR036163">
    <property type="entry name" value="HMA_dom_sf"/>
</dbReference>
<dbReference type="Pfam" id="PF00403">
    <property type="entry name" value="HMA"/>
    <property type="match status" value="1"/>
</dbReference>
<keyword evidence="3" id="KW-0636">Prenylation</keyword>
<dbReference type="SUPFAM" id="SSF55008">
    <property type="entry name" value="HMA, heavy metal-associated domain"/>
    <property type="match status" value="1"/>
</dbReference>
<evidence type="ECO:0000256" key="3">
    <source>
        <dbReference type="ARBA" id="ARBA00023289"/>
    </source>
</evidence>
<dbReference type="Gene3D" id="3.30.70.100">
    <property type="match status" value="1"/>
</dbReference>
<organism evidence="6 7">
    <name type="scientific">Aegilops tauschii subsp. strangulata</name>
    <name type="common">Goatgrass</name>
    <dbReference type="NCBI Taxonomy" id="200361"/>
    <lineage>
        <taxon>Eukaryota</taxon>
        <taxon>Viridiplantae</taxon>
        <taxon>Streptophyta</taxon>
        <taxon>Embryophyta</taxon>
        <taxon>Tracheophyta</taxon>
        <taxon>Spermatophyta</taxon>
        <taxon>Magnoliopsida</taxon>
        <taxon>Liliopsida</taxon>
        <taxon>Poales</taxon>
        <taxon>Poaceae</taxon>
        <taxon>BOP clade</taxon>
        <taxon>Pooideae</taxon>
        <taxon>Triticodae</taxon>
        <taxon>Triticeae</taxon>
        <taxon>Triticinae</taxon>
        <taxon>Aegilops</taxon>
    </lineage>
</organism>
<reference evidence="6" key="3">
    <citation type="journal article" date="2017" name="Nature">
        <title>Genome sequence of the progenitor of the wheat D genome Aegilops tauschii.</title>
        <authorList>
            <person name="Luo M.C."/>
            <person name="Gu Y.Q."/>
            <person name="Puiu D."/>
            <person name="Wang H."/>
            <person name="Twardziok S.O."/>
            <person name="Deal K.R."/>
            <person name="Huo N."/>
            <person name="Zhu T."/>
            <person name="Wang L."/>
            <person name="Wang Y."/>
            <person name="McGuire P.E."/>
            <person name="Liu S."/>
            <person name="Long H."/>
            <person name="Ramasamy R.K."/>
            <person name="Rodriguez J.C."/>
            <person name="Van S.L."/>
            <person name="Yuan L."/>
            <person name="Wang Z."/>
            <person name="Xia Z."/>
            <person name="Xiao L."/>
            <person name="Anderson O.D."/>
            <person name="Ouyang S."/>
            <person name="Liang Y."/>
            <person name="Zimin A.V."/>
            <person name="Pertea G."/>
            <person name="Qi P."/>
            <person name="Bennetzen J.L."/>
            <person name="Dai X."/>
            <person name="Dawson M.W."/>
            <person name="Muller H.G."/>
            <person name="Kugler K."/>
            <person name="Rivarola-Duarte L."/>
            <person name="Spannagl M."/>
            <person name="Mayer K.F.X."/>
            <person name="Lu F.H."/>
            <person name="Bevan M.W."/>
            <person name="Leroy P."/>
            <person name="Li P."/>
            <person name="You F.M."/>
            <person name="Sun Q."/>
            <person name="Liu Z."/>
            <person name="Lyons E."/>
            <person name="Wicker T."/>
            <person name="Salzberg S.L."/>
            <person name="Devos K.M."/>
            <person name="Dvorak J."/>
        </authorList>
    </citation>
    <scope>NUCLEOTIDE SEQUENCE [LARGE SCALE GENOMIC DNA]</scope>
    <source>
        <strain evidence="6">cv. AL8/78</strain>
    </source>
</reference>
<keyword evidence="2" id="KW-0479">Metal-binding</keyword>
<dbReference type="PANTHER" id="PTHR45868:SF98">
    <property type="entry name" value="OS05G0368600 PROTEIN"/>
    <property type="match status" value="1"/>
</dbReference>
<dbReference type="EnsemblPlants" id="AET1Gv20573100.2">
    <property type="protein sequence ID" value="AET1Gv20573100.2"/>
    <property type="gene ID" value="AET1Gv20573100"/>
</dbReference>
<protein>
    <recommendedName>
        <fullName evidence="5">HMA domain-containing protein</fullName>
    </recommendedName>
</protein>
<dbReference type="InterPro" id="IPR006121">
    <property type="entry name" value="HMA_dom"/>
</dbReference>
<dbReference type="Proteomes" id="UP000015105">
    <property type="component" value="Chromosome 1D"/>
</dbReference>
<keyword evidence="1" id="KW-0488">Methylation</keyword>
<dbReference type="GO" id="GO:0046872">
    <property type="term" value="F:metal ion binding"/>
    <property type="evidence" value="ECO:0007669"/>
    <property type="project" value="UniProtKB-KW"/>
</dbReference>
<proteinExistence type="inferred from homology"/>
<keyword evidence="7" id="KW-1185">Reference proteome</keyword>
<reference evidence="6" key="5">
    <citation type="journal article" date="2021" name="G3 (Bethesda)">
        <title>Aegilops tauschii genome assembly Aet v5.0 features greater sequence contiguity and improved annotation.</title>
        <authorList>
            <person name="Wang L."/>
            <person name="Zhu T."/>
            <person name="Rodriguez J.C."/>
            <person name="Deal K.R."/>
            <person name="Dubcovsky J."/>
            <person name="McGuire P.E."/>
            <person name="Lux T."/>
            <person name="Spannagl M."/>
            <person name="Mayer K.F.X."/>
            <person name="Baldrich P."/>
            <person name="Meyers B.C."/>
            <person name="Huo N."/>
            <person name="Gu Y.Q."/>
            <person name="Zhou H."/>
            <person name="Devos K.M."/>
            <person name="Bennetzen J.L."/>
            <person name="Unver T."/>
            <person name="Budak H."/>
            <person name="Gulick P.J."/>
            <person name="Galiba G."/>
            <person name="Kalapos B."/>
            <person name="Nelson D.R."/>
            <person name="Li P."/>
            <person name="You F.M."/>
            <person name="Luo M.C."/>
            <person name="Dvorak J."/>
        </authorList>
    </citation>
    <scope>NUCLEOTIDE SEQUENCE [LARGE SCALE GENOMIC DNA]</scope>
    <source>
        <strain evidence="6">cv. AL8/78</strain>
    </source>
</reference>